<keyword evidence="9" id="KW-1185">Reference proteome</keyword>
<feature type="compositionally biased region" description="Polar residues" evidence="5">
    <location>
        <begin position="278"/>
        <end position="287"/>
    </location>
</feature>
<evidence type="ECO:0000256" key="5">
    <source>
        <dbReference type="SAM" id="MobiDB-lite"/>
    </source>
</evidence>
<dbReference type="PROSITE" id="PS50865">
    <property type="entry name" value="ZF_MYND_2"/>
    <property type="match status" value="1"/>
</dbReference>
<dbReference type="Gene3D" id="6.10.140.2220">
    <property type="match status" value="1"/>
</dbReference>
<proteinExistence type="predicted"/>
<dbReference type="InterPro" id="IPR002893">
    <property type="entry name" value="Znf_MYND"/>
</dbReference>
<dbReference type="GO" id="GO:0008270">
    <property type="term" value="F:zinc ion binding"/>
    <property type="evidence" value="ECO:0007669"/>
    <property type="project" value="UniProtKB-KW"/>
</dbReference>
<dbReference type="OrthoDB" id="432970at2759"/>
<dbReference type="PANTHER" id="PTHR10237">
    <property type="entry name" value="DEFORMED EPIDERMAL AUTOREGULATORY FACTOR 1 HOMOLOG SUPPRESSIN"/>
    <property type="match status" value="1"/>
</dbReference>
<evidence type="ECO:0000313" key="9">
    <source>
        <dbReference type="Proteomes" id="UP000559027"/>
    </source>
</evidence>
<name>A0A8H5G2F0_9AGAR</name>
<protein>
    <recommendedName>
        <fullName evidence="7">MYND-type domain-containing protein</fullName>
    </recommendedName>
</protein>
<dbReference type="AlphaFoldDB" id="A0A8H5G2F0"/>
<keyword evidence="3" id="KW-0862">Zinc</keyword>
<feature type="transmembrane region" description="Helical" evidence="6">
    <location>
        <begin position="107"/>
        <end position="130"/>
    </location>
</feature>
<dbReference type="PROSITE" id="PS01360">
    <property type="entry name" value="ZF_MYND_1"/>
    <property type="match status" value="1"/>
</dbReference>
<evidence type="ECO:0000256" key="3">
    <source>
        <dbReference type="ARBA" id="ARBA00022833"/>
    </source>
</evidence>
<dbReference type="Pfam" id="PF01753">
    <property type="entry name" value="zf-MYND"/>
    <property type="match status" value="1"/>
</dbReference>
<keyword evidence="6" id="KW-1133">Transmembrane helix</keyword>
<dbReference type="Proteomes" id="UP000559027">
    <property type="component" value="Unassembled WGS sequence"/>
</dbReference>
<keyword evidence="2 4" id="KW-0863">Zinc-finger</keyword>
<evidence type="ECO:0000256" key="4">
    <source>
        <dbReference type="PROSITE-ProRule" id="PRU00134"/>
    </source>
</evidence>
<dbReference type="GO" id="GO:0005634">
    <property type="term" value="C:nucleus"/>
    <property type="evidence" value="ECO:0007669"/>
    <property type="project" value="TreeGrafter"/>
</dbReference>
<gene>
    <name evidence="8" type="ORF">D9756_006758</name>
</gene>
<feature type="transmembrane region" description="Helical" evidence="6">
    <location>
        <begin position="142"/>
        <end position="167"/>
    </location>
</feature>
<feature type="transmembrane region" description="Helical" evidence="6">
    <location>
        <begin position="26"/>
        <end position="44"/>
    </location>
</feature>
<feature type="domain" description="MYND-type" evidence="7">
    <location>
        <begin position="308"/>
        <end position="349"/>
    </location>
</feature>
<accession>A0A8H5G2F0</accession>
<reference evidence="8 9" key="1">
    <citation type="journal article" date="2020" name="ISME J.">
        <title>Uncovering the hidden diversity of litter-decomposition mechanisms in mushroom-forming fungi.</title>
        <authorList>
            <person name="Floudas D."/>
            <person name="Bentzer J."/>
            <person name="Ahren D."/>
            <person name="Johansson T."/>
            <person name="Persson P."/>
            <person name="Tunlid A."/>
        </authorList>
    </citation>
    <scope>NUCLEOTIDE SEQUENCE [LARGE SCALE GENOMIC DNA]</scope>
    <source>
        <strain evidence="8 9">CBS 146.42</strain>
    </source>
</reference>
<dbReference type="SUPFAM" id="SSF144232">
    <property type="entry name" value="HIT/MYND zinc finger-like"/>
    <property type="match status" value="1"/>
</dbReference>
<evidence type="ECO:0000313" key="8">
    <source>
        <dbReference type="EMBL" id="KAF5357087.1"/>
    </source>
</evidence>
<dbReference type="PANTHER" id="PTHR10237:SF14">
    <property type="entry name" value="MYND-TYPE DOMAIN-CONTAINING PROTEIN"/>
    <property type="match status" value="1"/>
</dbReference>
<evidence type="ECO:0000256" key="6">
    <source>
        <dbReference type="SAM" id="Phobius"/>
    </source>
</evidence>
<feature type="transmembrane region" description="Helical" evidence="6">
    <location>
        <begin position="56"/>
        <end position="76"/>
    </location>
</feature>
<sequence length="537" mass="58911">MTSPSATAYLFLVESVDLFGRTTVNGALYGISFTLYCLCVPLLFRQLKDPCQRRRNIGTIAYISLVMAMGLISLALDNRIIQISHIDQGQEPGGGLAYELSNVVSGLPISCAVDTAMFVVDILTTVMQIWRTWIVWSTTGNAVLIILVPVLLFVAFTGVQIAENVILRHPNLYSRQVLPSLPLASQSLSISIASITTILISTRIAIVPLVHKKGHLATTTLPGAMLFTGTEPFIRSSSSLYSNHCSLLLSSKLISNSYITSQMPPKSRKHKTRKVPTVTASSDSTPSVEPGSDSGDGAEKMAEAIRKCTQCWVVASPEVKLRFCSKCRAVMYCSPECQLADWKKHKPVCAVNVAQAAQLAAADKLKDLVGLYPPCLPENPTGITFVELDAKLEKWVKYFGSTLMYSTIHALKLPLYFPRARTHLLRVVVVYNPDNDGNVGRFFNLDEVEVMPLELAGRIDSACKMSVDQLRSMREESESDGRGLVVAAAVFCKPLAVQIVPFGSITGPHMKRIKWVENWEKNLRGCIETGNPNFEPA</sequence>
<evidence type="ECO:0000259" key="7">
    <source>
        <dbReference type="PROSITE" id="PS50865"/>
    </source>
</evidence>
<evidence type="ECO:0000256" key="1">
    <source>
        <dbReference type="ARBA" id="ARBA00022723"/>
    </source>
</evidence>
<organism evidence="8 9">
    <name type="scientific">Leucocoprinus leucothites</name>
    <dbReference type="NCBI Taxonomy" id="201217"/>
    <lineage>
        <taxon>Eukaryota</taxon>
        <taxon>Fungi</taxon>
        <taxon>Dikarya</taxon>
        <taxon>Basidiomycota</taxon>
        <taxon>Agaricomycotina</taxon>
        <taxon>Agaricomycetes</taxon>
        <taxon>Agaricomycetidae</taxon>
        <taxon>Agaricales</taxon>
        <taxon>Agaricineae</taxon>
        <taxon>Agaricaceae</taxon>
        <taxon>Leucocoprinus</taxon>
    </lineage>
</organism>
<keyword evidence="6" id="KW-0472">Membrane</keyword>
<dbReference type="GO" id="GO:0000981">
    <property type="term" value="F:DNA-binding transcription factor activity, RNA polymerase II-specific"/>
    <property type="evidence" value="ECO:0007669"/>
    <property type="project" value="TreeGrafter"/>
</dbReference>
<dbReference type="InterPro" id="IPR024119">
    <property type="entry name" value="TF_DEAF-1"/>
</dbReference>
<dbReference type="EMBL" id="JAACJO010000006">
    <property type="protein sequence ID" value="KAF5357087.1"/>
    <property type="molecule type" value="Genomic_DNA"/>
</dbReference>
<keyword evidence="6" id="KW-0812">Transmembrane</keyword>
<feature type="region of interest" description="Disordered" evidence="5">
    <location>
        <begin position="261"/>
        <end position="298"/>
    </location>
</feature>
<evidence type="ECO:0000256" key="2">
    <source>
        <dbReference type="ARBA" id="ARBA00022771"/>
    </source>
</evidence>
<comment type="caution">
    <text evidence="8">The sequence shown here is derived from an EMBL/GenBank/DDBJ whole genome shotgun (WGS) entry which is preliminary data.</text>
</comment>
<keyword evidence="1" id="KW-0479">Metal-binding</keyword>